<reference evidence="2" key="1">
    <citation type="submission" date="2013-04" db="EMBL/GenBank/DDBJ databases">
        <authorList>
            <person name="Qu J."/>
            <person name="Murali S.C."/>
            <person name="Bandaranaike D."/>
            <person name="Bellair M."/>
            <person name="Blankenburg K."/>
            <person name="Chao H."/>
            <person name="Dinh H."/>
            <person name="Doddapaneni H."/>
            <person name="Downs B."/>
            <person name="Dugan-Rocha S."/>
            <person name="Elkadiri S."/>
            <person name="Gnanaolivu R.D."/>
            <person name="Hernandez B."/>
            <person name="Javaid M."/>
            <person name="Jayaseelan J.C."/>
            <person name="Lee S."/>
            <person name="Li M."/>
            <person name="Ming W."/>
            <person name="Munidasa M."/>
            <person name="Muniz J."/>
            <person name="Nguyen L."/>
            <person name="Ongeri F."/>
            <person name="Osuji N."/>
            <person name="Pu L.-L."/>
            <person name="Puazo M."/>
            <person name="Qu C."/>
            <person name="Quiroz J."/>
            <person name="Raj R."/>
            <person name="Weissenberger G."/>
            <person name="Xin Y."/>
            <person name="Zou X."/>
            <person name="Han Y."/>
            <person name="Richards S."/>
            <person name="Worley K."/>
            <person name="Muzny D."/>
            <person name="Gibbs R."/>
        </authorList>
    </citation>
    <scope>NUCLEOTIDE SEQUENCE</scope>
    <source>
        <strain evidence="2">Sampled in the wild</strain>
    </source>
</reference>
<gene>
    <name evidence="2" type="ORF">J437_LFUL009131</name>
</gene>
<evidence type="ECO:0000313" key="3">
    <source>
        <dbReference type="Proteomes" id="UP000792457"/>
    </source>
</evidence>
<proteinExistence type="predicted"/>
<keyword evidence="3" id="KW-1185">Reference proteome</keyword>
<comment type="caution">
    <text evidence="2">The sequence shown here is derived from an EMBL/GenBank/DDBJ whole genome shotgun (WGS) entry which is preliminary data.</text>
</comment>
<name>A0A8K0K8X8_LADFU</name>
<feature type="compositionally biased region" description="Low complexity" evidence="1">
    <location>
        <begin position="47"/>
        <end position="63"/>
    </location>
</feature>
<feature type="compositionally biased region" description="Polar residues" evidence="1">
    <location>
        <begin position="1"/>
        <end position="17"/>
    </location>
</feature>
<dbReference type="Proteomes" id="UP000792457">
    <property type="component" value="Unassembled WGS sequence"/>
</dbReference>
<reference evidence="2" key="2">
    <citation type="submission" date="2017-10" db="EMBL/GenBank/DDBJ databases">
        <title>Ladona fulva Genome sequencing and assembly.</title>
        <authorList>
            <person name="Murali S."/>
            <person name="Richards S."/>
            <person name="Bandaranaike D."/>
            <person name="Bellair M."/>
            <person name="Blankenburg K."/>
            <person name="Chao H."/>
            <person name="Dinh H."/>
            <person name="Doddapaneni H."/>
            <person name="Dugan-Rocha S."/>
            <person name="Elkadiri S."/>
            <person name="Gnanaolivu R."/>
            <person name="Hernandez B."/>
            <person name="Skinner E."/>
            <person name="Javaid M."/>
            <person name="Lee S."/>
            <person name="Li M."/>
            <person name="Ming W."/>
            <person name="Munidasa M."/>
            <person name="Muniz J."/>
            <person name="Nguyen L."/>
            <person name="Hughes D."/>
            <person name="Osuji N."/>
            <person name="Pu L.-L."/>
            <person name="Puazo M."/>
            <person name="Qu C."/>
            <person name="Quiroz J."/>
            <person name="Raj R."/>
            <person name="Weissenberger G."/>
            <person name="Xin Y."/>
            <person name="Zou X."/>
            <person name="Han Y."/>
            <person name="Worley K."/>
            <person name="Muzny D."/>
            <person name="Gibbs R."/>
        </authorList>
    </citation>
    <scope>NUCLEOTIDE SEQUENCE</scope>
    <source>
        <strain evidence="2">Sampled in the wild</strain>
    </source>
</reference>
<dbReference type="EMBL" id="KZ308449">
    <property type="protein sequence ID" value="KAG8229856.1"/>
    <property type="molecule type" value="Genomic_DNA"/>
</dbReference>
<accession>A0A8K0K8X8</accession>
<protein>
    <submittedName>
        <fullName evidence="2">Uncharacterized protein</fullName>
    </submittedName>
</protein>
<evidence type="ECO:0000256" key="1">
    <source>
        <dbReference type="SAM" id="MobiDB-lite"/>
    </source>
</evidence>
<evidence type="ECO:0000313" key="2">
    <source>
        <dbReference type="EMBL" id="KAG8229856.1"/>
    </source>
</evidence>
<feature type="region of interest" description="Disordered" evidence="1">
    <location>
        <begin position="1"/>
        <end position="82"/>
    </location>
</feature>
<organism evidence="2 3">
    <name type="scientific">Ladona fulva</name>
    <name type="common">Scarce chaser dragonfly</name>
    <name type="synonym">Libellula fulva</name>
    <dbReference type="NCBI Taxonomy" id="123851"/>
    <lineage>
        <taxon>Eukaryota</taxon>
        <taxon>Metazoa</taxon>
        <taxon>Ecdysozoa</taxon>
        <taxon>Arthropoda</taxon>
        <taxon>Hexapoda</taxon>
        <taxon>Insecta</taxon>
        <taxon>Pterygota</taxon>
        <taxon>Palaeoptera</taxon>
        <taxon>Odonata</taxon>
        <taxon>Epiprocta</taxon>
        <taxon>Anisoptera</taxon>
        <taxon>Libelluloidea</taxon>
        <taxon>Libellulidae</taxon>
        <taxon>Ladona</taxon>
    </lineage>
</organism>
<sequence length="135" mass="15581">MNSGLRQIATEPSNLSQKYFAMDKKKSPLPRNKTKSIPGHTSDSECSVESNSLSAESNNELFSKTPTRSTAGGRGKRERRNSEWEILESLRDGQSFDWNPQEYKGYLHKKRKWPLKGWHKKFEKKLKKIVYGSDC</sequence>
<dbReference type="AlphaFoldDB" id="A0A8K0K8X8"/>
<dbReference type="OrthoDB" id="1854502at2759"/>